<evidence type="ECO:0000313" key="2">
    <source>
        <dbReference type="EMBL" id="SHI44142.1"/>
    </source>
</evidence>
<gene>
    <name evidence="2" type="ORF">SAMN04488135_1246</name>
</gene>
<dbReference type="STRING" id="658167.SAMN04488135_1246"/>
<keyword evidence="1" id="KW-0472">Membrane</keyword>
<reference evidence="2 3" key="1">
    <citation type="submission" date="2016-11" db="EMBL/GenBank/DDBJ databases">
        <authorList>
            <person name="Jaros S."/>
            <person name="Januszkiewicz K."/>
            <person name="Wedrychowicz H."/>
        </authorList>
    </citation>
    <scope>NUCLEOTIDE SEQUENCE [LARGE SCALE GENOMIC DNA]</scope>
    <source>
        <strain evidence="2 3">CGMCC 1.10190</strain>
    </source>
</reference>
<organism evidence="2 3">
    <name type="scientific">Pollutimonas bauzanensis</name>
    <dbReference type="NCBI Taxonomy" id="658167"/>
    <lineage>
        <taxon>Bacteria</taxon>
        <taxon>Pseudomonadati</taxon>
        <taxon>Pseudomonadota</taxon>
        <taxon>Betaproteobacteria</taxon>
        <taxon>Burkholderiales</taxon>
        <taxon>Alcaligenaceae</taxon>
        <taxon>Pollutimonas</taxon>
    </lineage>
</organism>
<keyword evidence="3" id="KW-1185">Reference proteome</keyword>
<dbReference type="InterPro" id="IPR006311">
    <property type="entry name" value="TAT_signal"/>
</dbReference>
<dbReference type="EMBL" id="FQXE01000024">
    <property type="protein sequence ID" value="SHI44142.1"/>
    <property type="molecule type" value="Genomic_DNA"/>
</dbReference>
<dbReference type="RefSeq" id="WP_073109956.1">
    <property type="nucleotide sequence ID" value="NZ_FQXE01000024.1"/>
</dbReference>
<evidence type="ECO:0008006" key="4">
    <source>
        <dbReference type="Google" id="ProtNLM"/>
    </source>
</evidence>
<dbReference type="Proteomes" id="UP000184226">
    <property type="component" value="Unassembled WGS sequence"/>
</dbReference>
<accession>A0A1M6B5X3</accession>
<evidence type="ECO:0000256" key="1">
    <source>
        <dbReference type="SAM" id="Phobius"/>
    </source>
</evidence>
<evidence type="ECO:0000313" key="3">
    <source>
        <dbReference type="Proteomes" id="UP000184226"/>
    </source>
</evidence>
<feature type="transmembrane region" description="Helical" evidence="1">
    <location>
        <begin position="24"/>
        <end position="45"/>
    </location>
</feature>
<dbReference type="OrthoDB" id="4929908at2"/>
<keyword evidence="1" id="KW-0812">Transmembrane</keyword>
<sequence>MKKLFDSTVEPQGRVPRPGSRRRFLKAGVVLTGTLAGGSILAAFAPSRSWALEAKALDKRQAEALLIVAKRLYPHQSLPDAVYALLVKDIDAACSDAGVRKMVEAGVDALDEKAGGNWAAAPQARQLAVLREMQADPFFQKVRGQCITSIYDNQMAYKHFGYEGEIWSKGGYIKRGFDDLTWLPDPPESASPPPYAA</sequence>
<protein>
    <recommendedName>
        <fullName evidence="4">Tat (Twin-arginine translocation) pathway signal sequence</fullName>
    </recommendedName>
</protein>
<proteinExistence type="predicted"/>
<keyword evidence="1" id="KW-1133">Transmembrane helix</keyword>
<name>A0A1M6B5X3_9BURK</name>
<dbReference type="AlphaFoldDB" id="A0A1M6B5X3"/>
<dbReference type="PROSITE" id="PS51318">
    <property type="entry name" value="TAT"/>
    <property type="match status" value="1"/>
</dbReference>